<dbReference type="GO" id="GO:0006979">
    <property type="term" value="P:response to oxidative stress"/>
    <property type="evidence" value="ECO:0007669"/>
    <property type="project" value="InterPro"/>
</dbReference>
<dbReference type="GO" id="GO:0042744">
    <property type="term" value="P:hydrogen peroxide catabolic process"/>
    <property type="evidence" value="ECO:0007669"/>
    <property type="project" value="UniProtKB-KW"/>
</dbReference>
<keyword evidence="6 16" id="KW-0575">Peroxidase</keyword>
<reference evidence="16 17" key="1">
    <citation type="journal article" date="2014" name="Am. J. Bot.">
        <title>Genome assembly and annotation for red clover (Trifolium pratense; Fabaceae).</title>
        <authorList>
            <person name="Istvanek J."/>
            <person name="Jaros M."/>
            <person name="Krenek A."/>
            <person name="Repkova J."/>
        </authorList>
    </citation>
    <scope>NUCLEOTIDE SEQUENCE [LARGE SCALE GENOMIC DNA]</scope>
    <source>
        <strain evidence="17">cv. Tatra</strain>
        <tissue evidence="16">Young leaves</tissue>
    </source>
</reference>
<evidence type="ECO:0000256" key="2">
    <source>
        <dbReference type="ARBA" id="ARBA00001970"/>
    </source>
</evidence>
<name>A0A2K3MUU3_TRIPR</name>
<comment type="caution">
    <text evidence="16">The sequence shown here is derived from an EMBL/GenBank/DDBJ whole genome shotgun (WGS) entry which is preliminary data.</text>
</comment>
<dbReference type="AlphaFoldDB" id="A0A2K3MUU3"/>
<dbReference type="GO" id="GO:0046872">
    <property type="term" value="F:metal ion binding"/>
    <property type="evidence" value="ECO:0007669"/>
    <property type="project" value="UniProtKB-KW"/>
</dbReference>
<feature type="binding site" evidence="13">
    <location>
        <position position="91"/>
    </location>
    <ligand>
        <name>Ca(2+)</name>
        <dbReference type="ChEBI" id="CHEBI:29108"/>
        <label>2</label>
    </ligand>
</feature>
<gene>
    <name evidence="16" type="ORF">L195_g017780</name>
</gene>
<comment type="cofactor">
    <cofactor evidence="13">
        <name>Ca(2+)</name>
        <dbReference type="ChEBI" id="CHEBI:29108"/>
    </cofactor>
    <text evidence="13">Binds 2 calcium ions per subunit.</text>
</comment>
<dbReference type="STRING" id="57577.A0A2K3MUU3"/>
<feature type="binding site" evidence="13">
    <location>
        <position position="83"/>
    </location>
    <ligand>
        <name>Ca(2+)</name>
        <dbReference type="ChEBI" id="CHEBI:29108"/>
        <label>2</label>
    </ligand>
</feature>
<evidence type="ECO:0000256" key="3">
    <source>
        <dbReference type="ARBA" id="ARBA00002322"/>
    </source>
</evidence>
<evidence type="ECO:0000256" key="14">
    <source>
        <dbReference type="RuleBase" id="RU004241"/>
    </source>
</evidence>
<dbReference type="GO" id="GO:0020037">
    <property type="term" value="F:heme binding"/>
    <property type="evidence" value="ECO:0007669"/>
    <property type="project" value="InterPro"/>
</dbReference>
<sequence length="137" mass="15857">MIKMGKRLYVALAGGPRCNVPTGRRDWHDNGRDDYSTRRSHCLDSLIMKSRINNESFPMDRALRKKLVGFCAVEREDRTVFMDQNTSFVFDNEFYNQVLLRRGVLAIDRNLALDSISKGVVTSLLVRDRKNCRVFNP</sequence>
<feature type="domain" description="Plant heme peroxidase family profile" evidence="15">
    <location>
        <begin position="50"/>
        <end position="123"/>
    </location>
</feature>
<reference evidence="16 17" key="2">
    <citation type="journal article" date="2017" name="Front. Plant Sci.">
        <title>Gene Classification and Mining of Molecular Markers Useful in Red Clover (Trifolium pratense) Breeding.</title>
        <authorList>
            <person name="Istvanek J."/>
            <person name="Dluhosova J."/>
            <person name="Dluhos P."/>
            <person name="Patkova L."/>
            <person name="Nedelnik J."/>
            <person name="Repkova J."/>
        </authorList>
    </citation>
    <scope>NUCLEOTIDE SEQUENCE [LARGE SCALE GENOMIC DNA]</scope>
    <source>
        <strain evidence="17">cv. Tatra</strain>
        <tissue evidence="16">Young leaves</tissue>
    </source>
</reference>
<keyword evidence="9 13" id="KW-0106">Calcium</keyword>
<evidence type="ECO:0000256" key="5">
    <source>
        <dbReference type="ARBA" id="ARBA00022525"/>
    </source>
</evidence>
<evidence type="ECO:0000256" key="12">
    <source>
        <dbReference type="ARBA" id="ARBA00023324"/>
    </source>
</evidence>
<comment type="cofactor">
    <cofactor evidence="2">
        <name>heme b</name>
        <dbReference type="ChEBI" id="CHEBI:60344"/>
    </cofactor>
</comment>
<evidence type="ECO:0000256" key="4">
    <source>
        <dbReference type="ARBA" id="ARBA00012313"/>
    </source>
</evidence>
<feature type="binding site" evidence="13">
    <location>
        <position position="86"/>
    </location>
    <ligand>
        <name>Ca(2+)</name>
        <dbReference type="ChEBI" id="CHEBI:29108"/>
        <label>2</label>
    </ligand>
</feature>
<dbReference type="Proteomes" id="UP000236291">
    <property type="component" value="Unassembled WGS sequence"/>
</dbReference>
<dbReference type="InterPro" id="IPR000823">
    <property type="entry name" value="Peroxidase_pln"/>
</dbReference>
<dbReference type="InterPro" id="IPR010255">
    <property type="entry name" value="Haem_peroxidase_sf"/>
</dbReference>
<evidence type="ECO:0000313" key="17">
    <source>
        <dbReference type="Proteomes" id="UP000236291"/>
    </source>
</evidence>
<evidence type="ECO:0000256" key="13">
    <source>
        <dbReference type="PIRSR" id="PIRSR600823-3"/>
    </source>
</evidence>
<evidence type="ECO:0000256" key="6">
    <source>
        <dbReference type="ARBA" id="ARBA00022559"/>
    </source>
</evidence>
<comment type="similarity">
    <text evidence="14">Belongs to the peroxidase family.</text>
</comment>
<dbReference type="GO" id="GO:0140825">
    <property type="term" value="F:lactoperoxidase activity"/>
    <property type="evidence" value="ECO:0007669"/>
    <property type="project" value="UniProtKB-EC"/>
</dbReference>
<dbReference type="InterPro" id="IPR002016">
    <property type="entry name" value="Haem_peroxidase"/>
</dbReference>
<protein>
    <recommendedName>
        <fullName evidence="4">peroxidase</fullName>
        <ecNumber evidence="4">1.11.1.7</ecNumber>
    </recommendedName>
</protein>
<evidence type="ECO:0000256" key="11">
    <source>
        <dbReference type="ARBA" id="ARBA00023004"/>
    </source>
</evidence>
<proteinExistence type="inferred from homology"/>
<evidence type="ECO:0000256" key="1">
    <source>
        <dbReference type="ARBA" id="ARBA00000189"/>
    </source>
</evidence>
<keyword evidence="5" id="KW-0964">Secreted</keyword>
<evidence type="ECO:0000313" key="16">
    <source>
        <dbReference type="EMBL" id="PNX94603.1"/>
    </source>
</evidence>
<keyword evidence="10" id="KW-0560">Oxidoreductase</keyword>
<dbReference type="PANTHER" id="PTHR31517">
    <property type="match status" value="1"/>
</dbReference>
<accession>A0A2K3MUU3</accession>
<evidence type="ECO:0000256" key="9">
    <source>
        <dbReference type="ARBA" id="ARBA00022837"/>
    </source>
</evidence>
<dbReference type="PRINTS" id="PR00458">
    <property type="entry name" value="PEROXIDASE"/>
</dbReference>
<dbReference type="Gene3D" id="1.10.420.10">
    <property type="entry name" value="Peroxidase, domain 2"/>
    <property type="match status" value="1"/>
</dbReference>
<comment type="catalytic activity">
    <reaction evidence="1">
        <text>2 a phenolic donor + H2O2 = 2 a phenolic radical donor + 2 H2O</text>
        <dbReference type="Rhea" id="RHEA:56136"/>
        <dbReference type="ChEBI" id="CHEBI:15377"/>
        <dbReference type="ChEBI" id="CHEBI:16240"/>
        <dbReference type="ChEBI" id="CHEBI:139520"/>
        <dbReference type="ChEBI" id="CHEBI:139521"/>
        <dbReference type="EC" id="1.11.1.7"/>
    </reaction>
</comment>
<dbReference type="PANTHER" id="PTHR31517:SF59">
    <property type="entry name" value="PEROXIDASE"/>
    <property type="match status" value="1"/>
</dbReference>
<keyword evidence="8 13" id="KW-0479">Metal-binding</keyword>
<keyword evidence="7" id="KW-0349">Heme</keyword>
<organism evidence="16 17">
    <name type="scientific">Trifolium pratense</name>
    <name type="common">Red clover</name>
    <dbReference type="NCBI Taxonomy" id="57577"/>
    <lineage>
        <taxon>Eukaryota</taxon>
        <taxon>Viridiplantae</taxon>
        <taxon>Streptophyta</taxon>
        <taxon>Embryophyta</taxon>
        <taxon>Tracheophyta</taxon>
        <taxon>Spermatophyta</taxon>
        <taxon>Magnoliopsida</taxon>
        <taxon>eudicotyledons</taxon>
        <taxon>Gunneridae</taxon>
        <taxon>Pentapetalae</taxon>
        <taxon>rosids</taxon>
        <taxon>fabids</taxon>
        <taxon>Fabales</taxon>
        <taxon>Fabaceae</taxon>
        <taxon>Papilionoideae</taxon>
        <taxon>50 kb inversion clade</taxon>
        <taxon>NPAAA clade</taxon>
        <taxon>Hologalegina</taxon>
        <taxon>IRL clade</taxon>
        <taxon>Trifolieae</taxon>
        <taxon>Trifolium</taxon>
    </lineage>
</organism>
<dbReference type="EC" id="1.11.1.7" evidence="4"/>
<dbReference type="EMBL" id="ASHM01012644">
    <property type="protein sequence ID" value="PNX94603.1"/>
    <property type="molecule type" value="Genomic_DNA"/>
</dbReference>
<evidence type="ECO:0000256" key="8">
    <source>
        <dbReference type="ARBA" id="ARBA00022723"/>
    </source>
</evidence>
<evidence type="ECO:0000259" key="15">
    <source>
        <dbReference type="Pfam" id="PF00141"/>
    </source>
</evidence>
<evidence type="ECO:0000256" key="10">
    <source>
        <dbReference type="ARBA" id="ARBA00023002"/>
    </source>
</evidence>
<evidence type="ECO:0000256" key="7">
    <source>
        <dbReference type="ARBA" id="ARBA00022617"/>
    </source>
</evidence>
<dbReference type="SUPFAM" id="SSF48113">
    <property type="entry name" value="Heme-dependent peroxidases"/>
    <property type="match status" value="1"/>
</dbReference>
<comment type="function">
    <text evidence="3">Removal of H(2)O(2), oxidation of toxic reductants, biosynthesis and degradation of lignin, suberization, auxin catabolism, response to environmental stresses such as wounding, pathogen attack and oxidative stress. These functions might be dependent on each isozyme/isoform in each plant tissue.</text>
</comment>
<keyword evidence="11" id="KW-0408">Iron</keyword>
<dbReference type="Pfam" id="PF00141">
    <property type="entry name" value="peroxidase"/>
    <property type="match status" value="1"/>
</dbReference>
<keyword evidence="12" id="KW-0376">Hydrogen peroxide</keyword>